<dbReference type="EMBL" id="CAADFT010000059">
    <property type="protein sequence ID" value="VFK46119.1"/>
    <property type="molecule type" value="Genomic_DNA"/>
</dbReference>
<proteinExistence type="predicted"/>
<gene>
    <name evidence="1" type="ORF">BECKTC1821E_GA0114239_105929</name>
</gene>
<name>A0A450YXE1_9GAMM</name>
<sequence length="38" mass="4429">MLNRLLDEIGSLECVKDFTVAMVITLILERDPLHRYNP</sequence>
<dbReference type="AlphaFoldDB" id="A0A450YXE1"/>
<reference evidence="1" key="1">
    <citation type="submission" date="2019-02" db="EMBL/GenBank/DDBJ databases">
        <authorList>
            <person name="Gruber-Vodicka R. H."/>
            <person name="Seah K. B. B."/>
        </authorList>
    </citation>
    <scope>NUCLEOTIDE SEQUENCE</scope>
    <source>
        <strain evidence="1">BECK_BZ125</strain>
    </source>
</reference>
<evidence type="ECO:0000313" key="1">
    <source>
        <dbReference type="EMBL" id="VFK46119.1"/>
    </source>
</evidence>
<protein>
    <submittedName>
        <fullName evidence="1">Uncharacterized protein</fullName>
    </submittedName>
</protein>
<organism evidence="1">
    <name type="scientific">Candidatus Kentrum sp. TC</name>
    <dbReference type="NCBI Taxonomy" id="2126339"/>
    <lineage>
        <taxon>Bacteria</taxon>
        <taxon>Pseudomonadati</taxon>
        <taxon>Pseudomonadota</taxon>
        <taxon>Gammaproteobacteria</taxon>
        <taxon>Candidatus Kentrum</taxon>
    </lineage>
</organism>
<accession>A0A450YXE1</accession>